<evidence type="ECO:0000313" key="2">
    <source>
        <dbReference type="EnsemblPlants" id="OMERI06G22770.1"/>
    </source>
</evidence>
<proteinExistence type="predicted"/>
<feature type="region of interest" description="Disordered" evidence="1">
    <location>
        <begin position="1"/>
        <end position="26"/>
    </location>
</feature>
<dbReference type="EnsemblPlants" id="OMERI06G22770.1">
    <property type="protein sequence ID" value="OMERI06G22770.1"/>
    <property type="gene ID" value="OMERI06G22770"/>
</dbReference>
<sequence length="81" mass="8887">MEQAMVQKKTKHLTTSDNIIPPADSLRPLSTMPDLALNSSTKYLPLLLPPPPPGLATAKKHQCVDFASLCSPRQHQPTIRC</sequence>
<reference evidence="2" key="2">
    <citation type="submission" date="2018-05" db="EMBL/GenBank/DDBJ databases">
        <title>OmerRS3 (Oryza meridionalis Reference Sequence Version 3).</title>
        <authorList>
            <person name="Zhang J."/>
            <person name="Kudrna D."/>
            <person name="Lee S."/>
            <person name="Talag J."/>
            <person name="Welchert J."/>
            <person name="Wing R.A."/>
        </authorList>
    </citation>
    <scope>NUCLEOTIDE SEQUENCE [LARGE SCALE GENOMIC DNA]</scope>
    <source>
        <strain evidence="2">cv. OR44</strain>
    </source>
</reference>
<accession>A0A0E0E4E4</accession>
<keyword evidence="3" id="KW-1185">Reference proteome</keyword>
<dbReference type="HOGENOM" id="CLU_2577902_0_0_1"/>
<protein>
    <submittedName>
        <fullName evidence="2">Uncharacterized protein</fullName>
    </submittedName>
</protein>
<dbReference type="AlphaFoldDB" id="A0A0E0E4E4"/>
<organism evidence="2">
    <name type="scientific">Oryza meridionalis</name>
    <dbReference type="NCBI Taxonomy" id="40149"/>
    <lineage>
        <taxon>Eukaryota</taxon>
        <taxon>Viridiplantae</taxon>
        <taxon>Streptophyta</taxon>
        <taxon>Embryophyta</taxon>
        <taxon>Tracheophyta</taxon>
        <taxon>Spermatophyta</taxon>
        <taxon>Magnoliopsida</taxon>
        <taxon>Liliopsida</taxon>
        <taxon>Poales</taxon>
        <taxon>Poaceae</taxon>
        <taxon>BOP clade</taxon>
        <taxon>Oryzoideae</taxon>
        <taxon>Oryzeae</taxon>
        <taxon>Oryzinae</taxon>
        <taxon>Oryza</taxon>
    </lineage>
</organism>
<evidence type="ECO:0000256" key="1">
    <source>
        <dbReference type="SAM" id="MobiDB-lite"/>
    </source>
</evidence>
<reference evidence="2" key="1">
    <citation type="submission" date="2015-04" db="UniProtKB">
        <authorList>
            <consortium name="EnsemblPlants"/>
        </authorList>
    </citation>
    <scope>IDENTIFICATION</scope>
</reference>
<dbReference type="Proteomes" id="UP000008021">
    <property type="component" value="Chromosome 6"/>
</dbReference>
<name>A0A0E0E4E4_9ORYZ</name>
<dbReference type="Gramene" id="OMERI06G22770.1">
    <property type="protein sequence ID" value="OMERI06G22770.1"/>
    <property type="gene ID" value="OMERI06G22770"/>
</dbReference>
<evidence type="ECO:0000313" key="3">
    <source>
        <dbReference type="Proteomes" id="UP000008021"/>
    </source>
</evidence>